<proteinExistence type="predicted"/>
<keyword evidence="2" id="KW-1185">Reference proteome</keyword>
<accession>A0A3N6Q102</accession>
<dbReference type="Proteomes" id="UP000269154">
    <property type="component" value="Unassembled WGS sequence"/>
</dbReference>
<protein>
    <submittedName>
        <fullName evidence="1">Uncharacterized protein</fullName>
    </submittedName>
</protein>
<organism evidence="1 2">
    <name type="scientific">Okeania hirsuta</name>
    <dbReference type="NCBI Taxonomy" id="1458930"/>
    <lineage>
        <taxon>Bacteria</taxon>
        <taxon>Bacillati</taxon>
        <taxon>Cyanobacteriota</taxon>
        <taxon>Cyanophyceae</taxon>
        <taxon>Oscillatoriophycideae</taxon>
        <taxon>Oscillatoriales</taxon>
        <taxon>Microcoleaceae</taxon>
        <taxon>Okeania</taxon>
    </lineage>
</organism>
<reference evidence="1 2" key="1">
    <citation type="journal article" date="2018" name="ACS Chem. Biol.">
        <title>Ketoreductase domain dysfunction expands chemodiversity: malyngamide biosynthesis in the cyanobacterium Okeania hirsuta.</title>
        <authorList>
            <person name="Moss N.A."/>
            <person name="Leao T."/>
            <person name="Rankin M."/>
            <person name="McCullough T.M."/>
            <person name="Qu P."/>
            <person name="Korobeynikov A."/>
            <person name="Smith J.L."/>
            <person name="Gerwick L."/>
            <person name="Gerwick W.H."/>
        </authorList>
    </citation>
    <scope>NUCLEOTIDE SEQUENCE [LARGE SCALE GENOMIC DNA]</scope>
    <source>
        <strain evidence="1 2">PAB10Feb10-1</strain>
    </source>
</reference>
<dbReference type="RefSeq" id="WP_124154283.1">
    <property type="nucleotide sequence ID" value="NZ_CAWOLW010000057.1"/>
</dbReference>
<sequence>MELSEVLSKNYPGGAGVSFNIRSSNHLGVDLTNDVNYIRSLEITFTDKSWDNLTEQKLQNIAENTVKLVNQEYPKLADADYIYVIFMYQDQNSNVNPIIYSSFTFQKAENCFQIKKTK</sequence>
<dbReference type="AlphaFoldDB" id="A0A3N6Q102"/>
<gene>
    <name evidence="1" type="ORF">D5R40_04650</name>
</gene>
<name>A0A3N6Q102_9CYAN</name>
<dbReference type="EMBL" id="RCBY01000015">
    <property type="protein sequence ID" value="RQH52773.1"/>
    <property type="molecule type" value="Genomic_DNA"/>
</dbReference>
<evidence type="ECO:0000313" key="1">
    <source>
        <dbReference type="EMBL" id="RQH52773.1"/>
    </source>
</evidence>
<comment type="caution">
    <text evidence="1">The sequence shown here is derived from an EMBL/GenBank/DDBJ whole genome shotgun (WGS) entry which is preliminary data.</text>
</comment>
<evidence type="ECO:0000313" key="2">
    <source>
        <dbReference type="Proteomes" id="UP000269154"/>
    </source>
</evidence>